<gene>
    <name evidence="6" type="ORF">Bathy02g00750</name>
</gene>
<proteinExistence type="inferred from homology"/>
<dbReference type="InterPro" id="IPR002358">
    <property type="entry name" value="Ribosomal_uL6_CS"/>
</dbReference>
<reference evidence="6 7" key="1">
    <citation type="submission" date="2011-10" db="EMBL/GenBank/DDBJ databases">
        <authorList>
            <person name="Genoscope - CEA"/>
        </authorList>
    </citation>
    <scope>NUCLEOTIDE SEQUENCE [LARGE SCALE GENOMIC DNA]</scope>
    <source>
        <strain evidence="6 7">RCC 1105</strain>
    </source>
</reference>
<keyword evidence="2 4" id="KW-0689">Ribosomal protein</keyword>
<keyword evidence="3 4" id="KW-0687">Ribonucleoprotein</keyword>
<evidence type="ECO:0000256" key="4">
    <source>
        <dbReference type="RuleBase" id="RU003869"/>
    </source>
</evidence>
<dbReference type="PROSITE" id="PS00525">
    <property type="entry name" value="RIBOSOMAL_L6_1"/>
    <property type="match status" value="1"/>
</dbReference>
<evidence type="ECO:0000313" key="6">
    <source>
        <dbReference type="EMBL" id="CCO15305.1"/>
    </source>
</evidence>
<dbReference type="Pfam" id="PF00347">
    <property type="entry name" value="Ribosomal_L6"/>
    <property type="match status" value="2"/>
</dbReference>
<dbReference type="SUPFAM" id="SSF56053">
    <property type="entry name" value="Ribosomal protein L6"/>
    <property type="match status" value="2"/>
</dbReference>
<dbReference type="AlphaFoldDB" id="K8ESA2"/>
<name>K8ESA2_9CHLO</name>
<feature type="domain" description="Large ribosomal subunit protein uL6 alpha-beta" evidence="5">
    <location>
        <begin position="181"/>
        <end position="256"/>
    </location>
</feature>
<dbReference type="NCBIfam" id="TIGR03654">
    <property type="entry name" value="L6_bact"/>
    <property type="match status" value="1"/>
</dbReference>
<protein>
    <submittedName>
        <fullName evidence="6">50S ribosomal protein L6</fullName>
    </submittedName>
</protein>
<dbReference type="GO" id="GO:1990904">
    <property type="term" value="C:ribonucleoprotein complex"/>
    <property type="evidence" value="ECO:0007669"/>
    <property type="project" value="UniProtKB-KW"/>
</dbReference>
<dbReference type="Proteomes" id="UP000198341">
    <property type="component" value="Chromosome 2"/>
</dbReference>
<dbReference type="GeneID" id="19017189"/>
<dbReference type="InterPro" id="IPR000702">
    <property type="entry name" value="Ribosomal_uL6-like"/>
</dbReference>
<evidence type="ECO:0000256" key="1">
    <source>
        <dbReference type="ARBA" id="ARBA00009356"/>
    </source>
</evidence>
<dbReference type="GO" id="GO:0006412">
    <property type="term" value="P:translation"/>
    <property type="evidence" value="ECO:0007669"/>
    <property type="project" value="InterPro"/>
</dbReference>
<evidence type="ECO:0000259" key="5">
    <source>
        <dbReference type="Pfam" id="PF00347"/>
    </source>
</evidence>
<dbReference type="RefSeq" id="XP_007515065.1">
    <property type="nucleotide sequence ID" value="XM_007515003.1"/>
</dbReference>
<dbReference type="OrthoDB" id="540873at2759"/>
<dbReference type="GO" id="GO:0005840">
    <property type="term" value="C:ribosome"/>
    <property type="evidence" value="ECO:0007669"/>
    <property type="project" value="UniProtKB-KW"/>
</dbReference>
<dbReference type="InterPro" id="IPR020040">
    <property type="entry name" value="Ribosomal_uL6_a/b-dom"/>
</dbReference>
<dbReference type="InterPro" id="IPR036789">
    <property type="entry name" value="Ribosomal_uL6-like_a/b-dom_sf"/>
</dbReference>
<comment type="similarity">
    <text evidence="1 4">Belongs to the universal ribosomal protein uL6 family.</text>
</comment>
<dbReference type="FunFam" id="3.90.930.12:FF:000001">
    <property type="entry name" value="50S ribosomal protein L6"/>
    <property type="match status" value="1"/>
</dbReference>
<evidence type="ECO:0000256" key="2">
    <source>
        <dbReference type="ARBA" id="ARBA00022980"/>
    </source>
</evidence>
<dbReference type="eggNOG" id="KOG3254">
    <property type="taxonomic scope" value="Eukaryota"/>
</dbReference>
<dbReference type="STRING" id="41875.K8ESA2"/>
<dbReference type="PANTHER" id="PTHR11655">
    <property type="entry name" value="60S/50S RIBOSOMAL PROTEIN L6/L9"/>
    <property type="match status" value="1"/>
</dbReference>
<organism evidence="6 7">
    <name type="scientific">Bathycoccus prasinos</name>
    <dbReference type="NCBI Taxonomy" id="41875"/>
    <lineage>
        <taxon>Eukaryota</taxon>
        <taxon>Viridiplantae</taxon>
        <taxon>Chlorophyta</taxon>
        <taxon>Mamiellophyceae</taxon>
        <taxon>Mamiellales</taxon>
        <taxon>Bathycoccaceae</taxon>
        <taxon>Bathycoccus</taxon>
    </lineage>
</organism>
<dbReference type="GO" id="GO:0003735">
    <property type="term" value="F:structural constituent of ribosome"/>
    <property type="evidence" value="ECO:0007669"/>
    <property type="project" value="InterPro"/>
</dbReference>
<dbReference type="KEGG" id="bpg:Bathy02g00750"/>
<dbReference type="Gene3D" id="3.90.930.12">
    <property type="entry name" value="Ribosomal protein L6, alpha-beta domain"/>
    <property type="match status" value="2"/>
</dbReference>
<evidence type="ECO:0000313" key="7">
    <source>
        <dbReference type="Proteomes" id="UP000198341"/>
    </source>
</evidence>
<dbReference type="InterPro" id="IPR019906">
    <property type="entry name" value="Ribosomal_uL6_bac-type"/>
</dbReference>
<feature type="domain" description="Large ribosomal subunit protein uL6 alpha-beta" evidence="5">
    <location>
        <begin position="118"/>
        <end position="173"/>
    </location>
</feature>
<dbReference type="EMBL" id="FO082277">
    <property type="protein sequence ID" value="CCO15305.1"/>
    <property type="molecule type" value="Genomic_DNA"/>
</dbReference>
<sequence length="269" mass="29563">MAAMMLNQRTSGFVGTPTVSKSASRTTTRTTFTIESGLSTTDRNNKRSRIGKQPISVPKGVTYDLKEGSLKVKVRILNSFTVILGGYKPRIRVERGLSKIKTHHCNISLFFSNHDLQGPKGELSLEYPAEYISMKVEGEQIVVDRTSSTKKAREQHALYRTLANNMFVGVSTGFERKLKLVGVGYKAAMQGSKAVSLSLGKAHPDVCEFPAGVTVKVDSPTELTVSGYDKSAVGNFAAIIRSKRKPEPYKGKGIRYSDEVVIQKEGKRK</sequence>
<accession>K8ESA2</accession>
<dbReference type="PRINTS" id="PR00059">
    <property type="entry name" value="RIBOSOMALL6"/>
</dbReference>
<keyword evidence="7" id="KW-1185">Reference proteome</keyword>
<evidence type="ECO:0000256" key="3">
    <source>
        <dbReference type="ARBA" id="ARBA00023274"/>
    </source>
</evidence>
<dbReference type="GO" id="GO:0019843">
    <property type="term" value="F:rRNA binding"/>
    <property type="evidence" value="ECO:0007669"/>
    <property type="project" value="InterPro"/>
</dbReference>
<dbReference type="PANTHER" id="PTHR11655:SF14">
    <property type="entry name" value="LARGE RIBOSOMAL SUBUNIT PROTEIN UL6M"/>
    <property type="match status" value="1"/>
</dbReference>